<organism evidence="2">
    <name type="scientific">Coccidioides posadasii (strain RMSCC 757 / Silveira)</name>
    <name type="common">Valley fever fungus</name>
    <dbReference type="NCBI Taxonomy" id="443226"/>
    <lineage>
        <taxon>Eukaryota</taxon>
        <taxon>Fungi</taxon>
        <taxon>Dikarya</taxon>
        <taxon>Ascomycota</taxon>
        <taxon>Pezizomycotina</taxon>
        <taxon>Eurotiomycetes</taxon>
        <taxon>Eurotiomycetidae</taxon>
        <taxon>Onygenales</taxon>
        <taxon>Onygenaceae</taxon>
        <taxon>Coccidioides</taxon>
    </lineage>
</organism>
<accession>E9DCU9</accession>
<keyword evidence="2" id="KW-1185">Reference proteome</keyword>
<dbReference type="AlphaFoldDB" id="E9DCU9"/>
<name>E9DCU9_COCPS</name>
<sequence>MKAAPRPKLQDETKPRRRHVFVLEAGKLHFQENRAEQFEQSLQRRMQKLLAPDRLVYWLYHSVFGNISYRMRNLRTFVILLNCTRPFLSVI</sequence>
<dbReference type="HOGENOM" id="CLU_2426857_0_0_1"/>
<proteinExistence type="predicted"/>
<evidence type="ECO:0000313" key="2">
    <source>
        <dbReference type="Proteomes" id="UP000002497"/>
    </source>
</evidence>
<reference evidence="2" key="1">
    <citation type="journal article" date="2010" name="Genome Res.">
        <title>Population genomic sequencing of Coccidioides fungi reveals recent hybridization and transposon control.</title>
        <authorList>
            <person name="Neafsey D.E."/>
            <person name="Barker B.M."/>
            <person name="Sharpton T.J."/>
            <person name="Stajich J.E."/>
            <person name="Park D.J."/>
            <person name="Whiston E."/>
            <person name="Hung C.-Y."/>
            <person name="McMahan C."/>
            <person name="White J."/>
            <person name="Sykes S."/>
            <person name="Heiman D."/>
            <person name="Young S."/>
            <person name="Zeng Q."/>
            <person name="Abouelleil A."/>
            <person name="Aftuck L."/>
            <person name="Bessette D."/>
            <person name="Brown A."/>
            <person name="FitzGerald M."/>
            <person name="Lui A."/>
            <person name="Macdonald J.P."/>
            <person name="Priest M."/>
            <person name="Orbach M.J."/>
            <person name="Galgiani J.N."/>
            <person name="Kirkland T.N."/>
            <person name="Cole G.T."/>
            <person name="Birren B.W."/>
            <person name="Henn M.R."/>
            <person name="Taylor J.W."/>
            <person name="Rounsley S.D."/>
        </authorList>
    </citation>
    <scope>NUCLEOTIDE SEQUENCE [LARGE SCALE GENOMIC DNA]</scope>
    <source>
        <strain evidence="2">RMSCC 757 / Silveira</strain>
    </source>
</reference>
<gene>
    <name evidence="1" type="ORF">CPSG_07651</name>
</gene>
<dbReference type="Proteomes" id="UP000002497">
    <property type="component" value="Unassembled WGS sequence"/>
</dbReference>
<protein>
    <submittedName>
        <fullName evidence="1">Predicted protein</fullName>
    </submittedName>
</protein>
<reference evidence="2" key="2">
    <citation type="submission" date="2010-03" db="EMBL/GenBank/DDBJ databases">
        <title>The genome sequence of Coccidioides posadasii strain Silveira.</title>
        <authorList>
            <consortium name="The Broad Institute Genome Sequencing Center for Infectious Disease"/>
            <person name="Neafsey D."/>
            <person name="Orbach M."/>
            <person name="Henn M.R."/>
            <person name="Cole G.T."/>
            <person name="Galgiani J."/>
            <person name="Gardner M.J."/>
            <person name="Kirkland T.N."/>
            <person name="Taylor J.W."/>
            <person name="Young S.K."/>
            <person name="Zeng Q."/>
            <person name="Koehrsen M."/>
            <person name="Alvarado L."/>
            <person name="Berlin A."/>
            <person name="Borenstein D."/>
            <person name="Chapman S.B."/>
            <person name="Chen Z."/>
            <person name="Engels R."/>
            <person name="Freedman E."/>
            <person name="Gellesch M."/>
            <person name="Goldberg J."/>
            <person name="Griggs A."/>
            <person name="Gujja S."/>
            <person name="Heilman E."/>
            <person name="Heiman D."/>
            <person name="Howarth C."/>
            <person name="Jen D."/>
            <person name="Larson L."/>
            <person name="Mehta T."/>
            <person name="Neiman D."/>
            <person name="Park D."/>
            <person name="Pearson M."/>
            <person name="Richards J."/>
            <person name="Roberts A."/>
            <person name="Saif S."/>
            <person name="Shea T."/>
            <person name="Shenoy N."/>
            <person name="Sisk P."/>
            <person name="Stolte C."/>
            <person name="Sykes S."/>
            <person name="Walk T."/>
            <person name="White J."/>
            <person name="Yandava C."/>
            <person name="Haas B."/>
            <person name="Nusbaum C."/>
            <person name="Birren B."/>
        </authorList>
    </citation>
    <scope>NUCLEOTIDE SEQUENCE [LARGE SCALE GENOMIC DNA]</scope>
    <source>
        <strain evidence="2">RMSCC 757 / Silveira</strain>
    </source>
</reference>
<dbReference type="EMBL" id="GL636499">
    <property type="protein sequence ID" value="EFW16024.1"/>
    <property type="molecule type" value="Genomic_DNA"/>
</dbReference>
<dbReference type="VEuPathDB" id="FungiDB:CPSG_07651"/>
<evidence type="ECO:0000313" key="1">
    <source>
        <dbReference type="EMBL" id="EFW16024.1"/>
    </source>
</evidence>